<dbReference type="AlphaFoldDB" id="A0A165XGW1"/>
<proteinExistence type="predicted"/>
<accession>A0A165XGW1</accession>
<gene>
    <name evidence="1" type="ORF">FIBSPDRAFT_938945</name>
</gene>
<keyword evidence="2" id="KW-1185">Reference proteome</keyword>
<dbReference type="EMBL" id="KV417719">
    <property type="protein sequence ID" value="KZP08533.1"/>
    <property type="molecule type" value="Genomic_DNA"/>
</dbReference>
<name>A0A165XGW1_9AGAM</name>
<reference evidence="1 2" key="1">
    <citation type="journal article" date="2016" name="Mol. Biol. Evol.">
        <title>Comparative Genomics of Early-Diverging Mushroom-Forming Fungi Provides Insights into the Origins of Lignocellulose Decay Capabilities.</title>
        <authorList>
            <person name="Nagy L.G."/>
            <person name="Riley R."/>
            <person name="Tritt A."/>
            <person name="Adam C."/>
            <person name="Daum C."/>
            <person name="Floudas D."/>
            <person name="Sun H."/>
            <person name="Yadav J.S."/>
            <person name="Pangilinan J."/>
            <person name="Larsson K.H."/>
            <person name="Matsuura K."/>
            <person name="Barry K."/>
            <person name="Labutti K."/>
            <person name="Kuo R."/>
            <person name="Ohm R.A."/>
            <person name="Bhattacharya S.S."/>
            <person name="Shirouzu T."/>
            <person name="Yoshinaga Y."/>
            <person name="Martin F.M."/>
            <person name="Grigoriev I.V."/>
            <person name="Hibbett D.S."/>
        </authorList>
    </citation>
    <scope>NUCLEOTIDE SEQUENCE [LARGE SCALE GENOMIC DNA]</scope>
    <source>
        <strain evidence="1 2">CBS 109695</strain>
    </source>
</reference>
<dbReference type="Proteomes" id="UP000076532">
    <property type="component" value="Unassembled WGS sequence"/>
</dbReference>
<organism evidence="1 2">
    <name type="scientific">Athelia psychrophila</name>
    <dbReference type="NCBI Taxonomy" id="1759441"/>
    <lineage>
        <taxon>Eukaryota</taxon>
        <taxon>Fungi</taxon>
        <taxon>Dikarya</taxon>
        <taxon>Basidiomycota</taxon>
        <taxon>Agaricomycotina</taxon>
        <taxon>Agaricomycetes</taxon>
        <taxon>Agaricomycetidae</taxon>
        <taxon>Atheliales</taxon>
        <taxon>Atheliaceae</taxon>
        <taxon>Athelia</taxon>
    </lineage>
</organism>
<protein>
    <submittedName>
        <fullName evidence="1">Uncharacterized protein</fullName>
    </submittedName>
</protein>
<feature type="non-terminal residue" evidence="1">
    <location>
        <position position="245"/>
    </location>
</feature>
<evidence type="ECO:0000313" key="1">
    <source>
        <dbReference type="EMBL" id="KZP08533.1"/>
    </source>
</evidence>
<evidence type="ECO:0000313" key="2">
    <source>
        <dbReference type="Proteomes" id="UP000076532"/>
    </source>
</evidence>
<sequence>MSAGMIVNLAIMQPANGSMWTIFTTRSLANAMNASDGWHGCPPSQPSRAPPISIVPIPNDDGTPPRWHHFKSPKHIKHITKAAHSLPIHTPGFETRVVDEYAVPFHLVALAAKERTSGWIMAPMEPIERGDTARYEAIPALPFDEGVPLQMLSTSSSLPRKIVPLHSPRRDVGRKRVEGLWEWREDENPDVELEAGEFKKDMARVHIRPWPSTQMYKGSLATRAFLDFGSPHSCHHPYHPRTSHP</sequence>